<evidence type="ECO:0000313" key="17">
    <source>
        <dbReference type="Proteomes" id="UP000694388"/>
    </source>
</evidence>
<dbReference type="Pfam" id="PF08016">
    <property type="entry name" value="PKD_channel"/>
    <property type="match status" value="1"/>
</dbReference>
<feature type="transmembrane region" description="Helical" evidence="13">
    <location>
        <begin position="385"/>
        <end position="408"/>
    </location>
</feature>
<dbReference type="GO" id="GO:0010008">
    <property type="term" value="C:endosome membrane"/>
    <property type="evidence" value="ECO:0007669"/>
    <property type="project" value="UniProtKB-SubCell"/>
</dbReference>
<keyword evidence="8" id="KW-0406">Ion transport</keyword>
<evidence type="ECO:0000256" key="3">
    <source>
        <dbReference type="ARBA" id="ARBA00022448"/>
    </source>
</evidence>
<proteinExistence type="predicted"/>
<dbReference type="Gene3D" id="1.10.287.70">
    <property type="match status" value="1"/>
</dbReference>
<keyword evidence="6" id="KW-0967">Endosome</keyword>
<dbReference type="Ensembl" id="ENSEBUT00000023749.1">
    <property type="protein sequence ID" value="ENSEBUP00000023173.1"/>
    <property type="gene ID" value="ENSEBUG00000014266.1"/>
</dbReference>
<reference evidence="16" key="2">
    <citation type="submission" date="2025-09" db="UniProtKB">
        <authorList>
            <consortium name="Ensembl"/>
        </authorList>
    </citation>
    <scope>IDENTIFICATION</scope>
</reference>
<evidence type="ECO:0000256" key="10">
    <source>
        <dbReference type="ARBA" id="ARBA00023157"/>
    </source>
</evidence>
<keyword evidence="5 13" id="KW-0812">Transmembrane</keyword>
<dbReference type="PANTHER" id="PTHR12127:SF7">
    <property type="entry name" value="SD02261P"/>
    <property type="match status" value="1"/>
</dbReference>
<keyword evidence="7 13" id="KW-1133">Transmembrane helix</keyword>
<dbReference type="GO" id="GO:0072345">
    <property type="term" value="F:NAADP-sensitive calcium-release channel activity"/>
    <property type="evidence" value="ECO:0007669"/>
    <property type="project" value="TreeGrafter"/>
</dbReference>
<protein>
    <submittedName>
        <fullName evidence="16">Mucolipin TRP cation channel 3</fullName>
    </submittedName>
</protein>
<feature type="transmembrane region" description="Helical" evidence="13">
    <location>
        <begin position="301"/>
        <end position="320"/>
    </location>
</feature>
<dbReference type="FunFam" id="1.10.287.70:FF:000033">
    <property type="entry name" value="Mucolipin 1"/>
    <property type="match status" value="1"/>
</dbReference>
<dbReference type="GeneTree" id="ENSGT00950000183036"/>
<evidence type="ECO:0000313" key="16">
    <source>
        <dbReference type="Ensembl" id="ENSEBUP00000023173.1"/>
    </source>
</evidence>
<evidence type="ECO:0000256" key="5">
    <source>
        <dbReference type="ARBA" id="ARBA00022692"/>
    </source>
</evidence>
<evidence type="ECO:0000256" key="12">
    <source>
        <dbReference type="ARBA" id="ARBA00036634"/>
    </source>
</evidence>
<evidence type="ECO:0000259" key="15">
    <source>
        <dbReference type="Pfam" id="PF21381"/>
    </source>
</evidence>
<keyword evidence="4" id="KW-1003">Cell membrane</keyword>
<keyword evidence="10" id="KW-1015">Disulfide bond</keyword>
<keyword evidence="17" id="KW-1185">Reference proteome</keyword>
<evidence type="ECO:0000259" key="14">
    <source>
        <dbReference type="Pfam" id="PF08016"/>
    </source>
</evidence>
<dbReference type="PANTHER" id="PTHR12127">
    <property type="entry name" value="MUCOLIPIN"/>
    <property type="match status" value="1"/>
</dbReference>
<dbReference type="AlphaFoldDB" id="A0A8C4R0F7"/>
<evidence type="ECO:0000256" key="8">
    <source>
        <dbReference type="ARBA" id="ARBA00023065"/>
    </source>
</evidence>
<evidence type="ECO:0000256" key="7">
    <source>
        <dbReference type="ARBA" id="ARBA00022989"/>
    </source>
</evidence>
<keyword evidence="3" id="KW-0813">Transport</keyword>
<accession>A0A8C4R0F7</accession>
<evidence type="ECO:0000256" key="1">
    <source>
        <dbReference type="ARBA" id="ARBA00004337"/>
    </source>
</evidence>
<evidence type="ECO:0000256" key="4">
    <source>
        <dbReference type="ARBA" id="ARBA00022475"/>
    </source>
</evidence>
<keyword evidence="11" id="KW-0407">Ion channel</keyword>
<dbReference type="Proteomes" id="UP000694388">
    <property type="component" value="Unplaced"/>
</dbReference>
<dbReference type="InterPro" id="IPR013122">
    <property type="entry name" value="PKD1_2_channel"/>
</dbReference>
<evidence type="ECO:0000256" key="9">
    <source>
        <dbReference type="ARBA" id="ARBA00023136"/>
    </source>
</evidence>
<dbReference type="GO" id="GO:0005886">
    <property type="term" value="C:plasma membrane"/>
    <property type="evidence" value="ECO:0007669"/>
    <property type="project" value="UniProtKB-SubCell"/>
</dbReference>
<dbReference type="InterPro" id="IPR039031">
    <property type="entry name" value="Mucolipin"/>
</dbReference>
<feature type="domain" description="Polycystin cation channel PKD1/PKD2" evidence="14">
    <location>
        <begin position="385"/>
        <end position="523"/>
    </location>
</feature>
<keyword evidence="9 13" id="KW-0472">Membrane</keyword>
<dbReference type="GO" id="GO:0005765">
    <property type="term" value="C:lysosomal membrane"/>
    <property type="evidence" value="ECO:0007669"/>
    <property type="project" value="TreeGrafter"/>
</dbReference>
<evidence type="ECO:0000256" key="2">
    <source>
        <dbReference type="ARBA" id="ARBA00004651"/>
    </source>
</evidence>
<name>A0A8C4R0F7_EPTBU</name>
<feature type="transmembrane region" description="Helical" evidence="13">
    <location>
        <begin position="497"/>
        <end position="518"/>
    </location>
</feature>
<dbReference type="Pfam" id="PF21381">
    <property type="entry name" value="MCLN_ECD"/>
    <property type="match status" value="1"/>
</dbReference>
<organism evidence="16 17">
    <name type="scientific">Eptatretus burgeri</name>
    <name type="common">Inshore hagfish</name>
    <dbReference type="NCBI Taxonomy" id="7764"/>
    <lineage>
        <taxon>Eukaryota</taxon>
        <taxon>Metazoa</taxon>
        <taxon>Chordata</taxon>
        <taxon>Craniata</taxon>
        <taxon>Vertebrata</taxon>
        <taxon>Cyclostomata</taxon>
        <taxon>Myxini</taxon>
        <taxon>Myxiniformes</taxon>
        <taxon>Myxinidae</taxon>
        <taxon>Eptatretinae</taxon>
        <taxon>Eptatretus</taxon>
    </lineage>
</organism>
<comment type="catalytic activity">
    <reaction evidence="12">
        <text>Ca(2+)(in) = Ca(2+)(out)</text>
        <dbReference type="Rhea" id="RHEA:29671"/>
        <dbReference type="ChEBI" id="CHEBI:29108"/>
    </reaction>
</comment>
<reference evidence="16" key="1">
    <citation type="submission" date="2025-08" db="UniProtKB">
        <authorList>
            <consortium name="Ensembl"/>
        </authorList>
    </citation>
    <scope>IDENTIFICATION</scope>
</reference>
<evidence type="ECO:0000256" key="6">
    <source>
        <dbReference type="ARBA" id="ARBA00022753"/>
    </source>
</evidence>
<dbReference type="InterPro" id="IPR049134">
    <property type="entry name" value="MCLN_ECD"/>
</dbReference>
<feature type="domain" description="Mucolipin extracytosolic" evidence="15">
    <location>
        <begin position="92"/>
        <end position="285"/>
    </location>
</feature>
<sequence length="548" mass="62368">MDSHTGTDAAGCVVFGEVENQEDCSLLDGSSPSINSWTEESEMRSKLRFFFMSPCEKFRARGRKPWKLGVQILKIVMVTLQLMLFGLSNQQVVTFQEESIDSFRHLFLKDYGSWNDETFSVYTQKDLYEYMAFTLNQYVQLPCLSLAKYGYLSDNNGFVAPLNVCKSFYKAGTVDPSNESFTINAVIKKACVDVFPLIPLNGTSIDETKNVLVTLFDKVNLTLDLYRLISVEISFRLKTINLQTVRNNEMPDCYLFSISVTFDNKAHSGKVKIGLDSDAKIGECRATNVANSSLVQKSTRYMMVFDGFVMTLCAVSFLLCTRSLIRSLKFSQEFVKFYTFHYNNPVSWAGRMEFVNGWYILITISDIFTIIGSIVKIAIESKRATSYDICSIFLGTSTLLVWVGVIKYMSYFKMYNILVLTMRAALPSVIRFCCCAGMIYLGYCFCGWVVLGPYHPKFRTLDMASECLFSLINGDDMFATFTEINGKGYLVWLFSQVYLYTFISLFIYMILSVFIALITETYECIKVHQPTSVLSMQPSAHSSHLFLY</sequence>
<feature type="transmembrane region" description="Helical" evidence="13">
    <location>
        <begin position="429"/>
        <end position="451"/>
    </location>
</feature>
<evidence type="ECO:0000256" key="11">
    <source>
        <dbReference type="ARBA" id="ARBA00023303"/>
    </source>
</evidence>
<feature type="transmembrane region" description="Helical" evidence="13">
    <location>
        <begin position="358"/>
        <end position="379"/>
    </location>
</feature>
<comment type="subcellular location">
    <subcellularLocation>
        <location evidence="2">Cell membrane</location>
        <topology evidence="2">Multi-pass membrane protein</topology>
    </subcellularLocation>
    <subcellularLocation>
        <location evidence="1">Endosome membrane</location>
        <topology evidence="1">Multi-pass membrane protein</topology>
    </subcellularLocation>
</comment>
<evidence type="ECO:0000256" key="13">
    <source>
        <dbReference type="SAM" id="Phobius"/>
    </source>
</evidence>